<keyword evidence="1" id="KW-1133">Transmembrane helix</keyword>
<gene>
    <name evidence="2" type="ORF">S06H3_43673</name>
</gene>
<keyword evidence="1" id="KW-0472">Membrane</keyword>
<reference evidence="2" key="1">
    <citation type="journal article" date="2014" name="Front. Microbiol.">
        <title>High frequency of phylogenetically diverse reductive dehalogenase-homologous genes in deep subseafloor sedimentary metagenomes.</title>
        <authorList>
            <person name="Kawai M."/>
            <person name="Futagami T."/>
            <person name="Toyoda A."/>
            <person name="Takaki Y."/>
            <person name="Nishi S."/>
            <person name="Hori S."/>
            <person name="Arai W."/>
            <person name="Tsubouchi T."/>
            <person name="Morono Y."/>
            <person name="Uchiyama I."/>
            <person name="Ito T."/>
            <person name="Fujiyama A."/>
            <person name="Inagaki F."/>
            <person name="Takami H."/>
        </authorList>
    </citation>
    <scope>NUCLEOTIDE SEQUENCE</scope>
    <source>
        <strain evidence="2">Expedition CK06-06</strain>
    </source>
</reference>
<name>X1NUF1_9ZZZZ</name>
<accession>X1NUF1</accession>
<feature type="non-terminal residue" evidence="2">
    <location>
        <position position="173"/>
    </location>
</feature>
<evidence type="ECO:0000313" key="2">
    <source>
        <dbReference type="EMBL" id="GAI33841.1"/>
    </source>
</evidence>
<feature type="transmembrane region" description="Helical" evidence="1">
    <location>
        <begin position="108"/>
        <end position="129"/>
    </location>
</feature>
<dbReference type="AlphaFoldDB" id="X1NUF1"/>
<comment type="caution">
    <text evidence="2">The sequence shown here is derived from an EMBL/GenBank/DDBJ whole genome shotgun (WGS) entry which is preliminary data.</text>
</comment>
<keyword evidence="1" id="KW-0812">Transmembrane</keyword>
<evidence type="ECO:0000256" key="1">
    <source>
        <dbReference type="SAM" id="Phobius"/>
    </source>
</evidence>
<proteinExistence type="predicted"/>
<dbReference type="EMBL" id="BARV01027105">
    <property type="protein sequence ID" value="GAI33841.1"/>
    <property type="molecule type" value="Genomic_DNA"/>
</dbReference>
<organism evidence="2">
    <name type="scientific">marine sediment metagenome</name>
    <dbReference type="NCBI Taxonomy" id="412755"/>
    <lineage>
        <taxon>unclassified sequences</taxon>
        <taxon>metagenomes</taxon>
        <taxon>ecological metagenomes</taxon>
    </lineage>
</organism>
<protein>
    <submittedName>
        <fullName evidence="2">Uncharacterized protein</fullName>
    </submittedName>
</protein>
<sequence length="173" mass="19368">MSTLDNHQRELIFDYCLGLTTEKESAEAEGLIRSNKQAAELHSALKSVTSCLDSLESELCPDELVERTILRLTNTARASQARLAQLLADEQAKTVASPRYLWWNIGRVLAAAAVILIVAGIWFAPLNFARQKYYQYRCQMQLARIAEGIRQYMADHDGQLPAVATAAGALWWK</sequence>